<name>A0ABQ2LUQ1_9ACTN</name>
<dbReference type="EMBL" id="BMMP01000002">
    <property type="protein sequence ID" value="GGO43456.1"/>
    <property type="molecule type" value="Genomic_DNA"/>
</dbReference>
<comment type="caution">
    <text evidence="1">The sequence shown here is derived from an EMBL/GenBank/DDBJ whole genome shotgun (WGS) entry which is preliminary data.</text>
</comment>
<gene>
    <name evidence="1" type="ORF">GCM10012287_06670</name>
</gene>
<accession>A0ABQ2LUQ1</accession>
<evidence type="ECO:0000313" key="1">
    <source>
        <dbReference type="EMBL" id="GGO43456.1"/>
    </source>
</evidence>
<keyword evidence="2" id="KW-1185">Reference proteome</keyword>
<sequence length="165" mass="17575">MVVFRCRRCHTELTAPVREVPLPDADDAPAPYELHGDECPPRMLPGTFAFDPADADEQAVRRRTPGEALGLRKAGLSGVVLARADVRGTRLSPLRGRRNGCCGLDGCDGPNLVCRRCGAEVATERSDCWTRQEVVLVPAAVEVLDANAETPSGASAPDAAPNCQL</sequence>
<proteinExistence type="predicted"/>
<organism evidence="1 2">
    <name type="scientific">Streptomyces daqingensis</name>
    <dbReference type="NCBI Taxonomy" id="1472640"/>
    <lineage>
        <taxon>Bacteria</taxon>
        <taxon>Bacillati</taxon>
        <taxon>Actinomycetota</taxon>
        <taxon>Actinomycetes</taxon>
        <taxon>Kitasatosporales</taxon>
        <taxon>Streptomycetaceae</taxon>
        <taxon>Streptomyces</taxon>
    </lineage>
</organism>
<dbReference type="RefSeq" id="WP_189035515.1">
    <property type="nucleotide sequence ID" value="NZ_BMMP01000002.1"/>
</dbReference>
<dbReference type="Proteomes" id="UP000631535">
    <property type="component" value="Unassembled WGS sequence"/>
</dbReference>
<evidence type="ECO:0000313" key="2">
    <source>
        <dbReference type="Proteomes" id="UP000631535"/>
    </source>
</evidence>
<protein>
    <submittedName>
        <fullName evidence="1">Uncharacterized protein</fullName>
    </submittedName>
</protein>
<reference evidence="2" key="1">
    <citation type="journal article" date="2019" name="Int. J. Syst. Evol. Microbiol.">
        <title>The Global Catalogue of Microorganisms (GCM) 10K type strain sequencing project: providing services to taxonomists for standard genome sequencing and annotation.</title>
        <authorList>
            <consortium name="The Broad Institute Genomics Platform"/>
            <consortium name="The Broad Institute Genome Sequencing Center for Infectious Disease"/>
            <person name="Wu L."/>
            <person name="Ma J."/>
        </authorList>
    </citation>
    <scope>NUCLEOTIDE SEQUENCE [LARGE SCALE GENOMIC DNA]</scope>
    <source>
        <strain evidence="2">CGMCC 4.7178</strain>
    </source>
</reference>